<dbReference type="Ensembl" id="ENSEBUT00000024941.1">
    <property type="protein sequence ID" value="ENSEBUP00000024365.1"/>
    <property type="gene ID" value="ENSEBUG00000015009.1"/>
</dbReference>
<evidence type="ECO:0000256" key="1">
    <source>
        <dbReference type="ARBA" id="ARBA00003468"/>
    </source>
</evidence>
<dbReference type="OMA" id="TQYFSWT"/>
<dbReference type="InterPro" id="IPR036249">
    <property type="entry name" value="Thioredoxin-like_sf"/>
</dbReference>
<reference evidence="10" key="1">
    <citation type="submission" date="2025-08" db="UniProtKB">
        <authorList>
            <consortium name="Ensembl"/>
        </authorList>
    </citation>
    <scope>IDENTIFICATION</scope>
</reference>
<dbReference type="Proteomes" id="UP000694388">
    <property type="component" value="Unplaced"/>
</dbReference>
<dbReference type="InterPro" id="IPR001662">
    <property type="entry name" value="EF1B_G_C"/>
</dbReference>
<dbReference type="SUPFAM" id="SSF47616">
    <property type="entry name" value="GST C-terminal domain-like"/>
    <property type="match status" value="1"/>
</dbReference>
<evidence type="ECO:0000256" key="3">
    <source>
        <dbReference type="ARBA" id="ARBA00022768"/>
    </source>
</evidence>
<feature type="compositionally biased region" description="Basic and acidic residues" evidence="6">
    <location>
        <begin position="227"/>
        <end position="251"/>
    </location>
</feature>
<dbReference type="SUPFAM" id="SSF52833">
    <property type="entry name" value="Thioredoxin-like"/>
    <property type="match status" value="1"/>
</dbReference>
<reference evidence="10" key="2">
    <citation type="submission" date="2025-09" db="UniProtKB">
        <authorList>
            <consortium name="Ensembl"/>
        </authorList>
    </citation>
    <scope>IDENTIFICATION</scope>
</reference>
<accession>A0A8C4X0G6</accession>
<keyword evidence="3 5" id="KW-0251">Elongation factor</keyword>
<keyword evidence="4 5" id="KW-0648">Protein biosynthesis</keyword>
<dbReference type="InterPro" id="IPR010987">
    <property type="entry name" value="Glutathione-S-Trfase_C-like"/>
</dbReference>
<dbReference type="SMART" id="SM01183">
    <property type="entry name" value="EF1G"/>
    <property type="match status" value="1"/>
</dbReference>
<dbReference type="SFLD" id="SFLDG00358">
    <property type="entry name" value="Main_(cytGST)"/>
    <property type="match status" value="1"/>
</dbReference>
<evidence type="ECO:0000313" key="11">
    <source>
        <dbReference type="Proteomes" id="UP000694388"/>
    </source>
</evidence>
<dbReference type="Pfam" id="PF00647">
    <property type="entry name" value="EF1G"/>
    <property type="match status" value="1"/>
</dbReference>
<proteinExistence type="predicted"/>
<dbReference type="Pfam" id="PF00043">
    <property type="entry name" value="GST_C"/>
    <property type="match status" value="1"/>
</dbReference>
<dbReference type="FunFam" id="3.30.70.1010:FF:000001">
    <property type="entry name" value="Elongation factor 1-gamma 1"/>
    <property type="match status" value="1"/>
</dbReference>
<dbReference type="InterPro" id="IPR036282">
    <property type="entry name" value="Glutathione-S-Trfase_C_sf"/>
</dbReference>
<evidence type="ECO:0000259" key="9">
    <source>
        <dbReference type="PROSITE" id="PS50405"/>
    </source>
</evidence>
<dbReference type="Gene3D" id="1.20.1050.10">
    <property type="match status" value="1"/>
</dbReference>
<evidence type="ECO:0000259" key="8">
    <source>
        <dbReference type="PROSITE" id="PS50404"/>
    </source>
</evidence>
<dbReference type="GeneTree" id="ENSGT00390000007552"/>
<dbReference type="InterPro" id="IPR004046">
    <property type="entry name" value="GST_C"/>
</dbReference>
<dbReference type="CDD" id="cd03044">
    <property type="entry name" value="GST_N_EF1Bgamma"/>
    <property type="match status" value="1"/>
</dbReference>
<dbReference type="PANTHER" id="PTHR43986">
    <property type="entry name" value="ELONGATION FACTOR 1-GAMMA"/>
    <property type="match status" value="1"/>
</dbReference>
<evidence type="ECO:0000259" key="7">
    <source>
        <dbReference type="PROSITE" id="PS50040"/>
    </source>
</evidence>
<feature type="domain" description="GST N-terminal" evidence="8">
    <location>
        <begin position="2"/>
        <end position="87"/>
    </location>
</feature>
<feature type="domain" description="EF-1-gamma C-terminal" evidence="7">
    <location>
        <begin position="275"/>
        <end position="424"/>
    </location>
</feature>
<dbReference type="InterPro" id="IPR004045">
    <property type="entry name" value="Glutathione_S-Trfase_N"/>
</dbReference>
<dbReference type="FunFam" id="3.40.30.10:FF:000088">
    <property type="entry name" value="Elongation factor 1-gamma"/>
    <property type="match status" value="1"/>
</dbReference>
<dbReference type="InterPro" id="IPR036433">
    <property type="entry name" value="EF1B_G_C_sf"/>
</dbReference>
<dbReference type="SFLD" id="SFLDS00019">
    <property type="entry name" value="Glutathione_Transferase_(cytos"/>
    <property type="match status" value="1"/>
</dbReference>
<dbReference type="PANTHER" id="PTHR43986:SF1">
    <property type="entry name" value="ELONGATION FACTOR 1-GAMMA"/>
    <property type="match status" value="1"/>
</dbReference>
<feature type="region of interest" description="Disordered" evidence="6">
    <location>
        <begin position="227"/>
        <end position="267"/>
    </location>
</feature>
<dbReference type="Gene3D" id="3.40.30.10">
    <property type="entry name" value="Glutaredoxin"/>
    <property type="match status" value="1"/>
</dbReference>
<dbReference type="GO" id="GO:0005737">
    <property type="term" value="C:cytoplasm"/>
    <property type="evidence" value="ECO:0007669"/>
    <property type="project" value="TreeGrafter"/>
</dbReference>
<evidence type="ECO:0000256" key="2">
    <source>
        <dbReference type="ARBA" id="ARBA00011237"/>
    </source>
</evidence>
<sequence>MAKGTLYTFQDNWRACKALIAARYSGAVLRRASEPPEFVFGQTNKSPDFLAKFPLGKVPAFEGDDGFCLFESNAIAYYVANDSLRGVTHEASALVTQWVSFSDSDIVPPASTWVFPTLGIIQFNKQATENAKEDVKRILTILNEHLLTRTFLVGERVTLADITVICSLLSLYKQVLEPAFRQPYGNVNRWFMTCVQQPQFKTVIGEVKLCEKMAQFDAKKFAEWQPKKEGKDKAAKESKQDKKDKKDDKEKKKNKIQNDEEMDMTDEVLASEPKSKDPFAVLPKSPFVLDEFKRKYSNEDTLTVALPFFWDNFDKEGWSIWHCEYKYADELGLVFMSCNLMSGMFQRLDKLRKNAFASMLLFGMDNDSTISGMWVFRGQQLAFEVRFCIVFGIVHLHDPIHNVLVMDDPKHAVVQFEYFHGSCH</sequence>
<dbReference type="FunFam" id="1.20.1050.10:FF:000021">
    <property type="entry name" value="Elongation factor 1-gamma"/>
    <property type="match status" value="1"/>
</dbReference>
<dbReference type="AlphaFoldDB" id="A0A8C4X0G6"/>
<dbReference type="GO" id="GO:0005634">
    <property type="term" value="C:nucleus"/>
    <property type="evidence" value="ECO:0007669"/>
    <property type="project" value="TreeGrafter"/>
</dbReference>
<dbReference type="SUPFAM" id="SSF89942">
    <property type="entry name" value="eEF1-gamma domain"/>
    <property type="match status" value="1"/>
</dbReference>
<evidence type="ECO:0000256" key="5">
    <source>
        <dbReference type="PROSITE-ProRule" id="PRU00519"/>
    </source>
</evidence>
<evidence type="ECO:0000313" key="10">
    <source>
        <dbReference type="Ensembl" id="ENSEBUP00000024365.1"/>
    </source>
</evidence>
<dbReference type="GO" id="GO:0003746">
    <property type="term" value="F:translation elongation factor activity"/>
    <property type="evidence" value="ECO:0007669"/>
    <property type="project" value="UniProtKB-UniRule"/>
</dbReference>
<evidence type="ECO:0000256" key="6">
    <source>
        <dbReference type="SAM" id="MobiDB-lite"/>
    </source>
</evidence>
<dbReference type="CDD" id="cd03181">
    <property type="entry name" value="GST_C_EF1Bgamma_like"/>
    <property type="match status" value="1"/>
</dbReference>
<organism evidence="10 11">
    <name type="scientific">Eptatretus burgeri</name>
    <name type="common">Inshore hagfish</name>
    <dbReference type="NCBI Taxonomy" id="7764"/>
    <lineage>
        <taxon>Eukaryota</taxon>
        <taxon>Metazoa</taxon>
        <taxon>Chordata</taxon>
        <taxon>Craniata</taxon>
        <taxon>Vertebrata</taxon>
        <taxon>Cyclostomata</taxon>
        <taxon>Myxini</taxon>
        <taxon>Myxiniformes</taxon>
        <taxon>Myxinidae</taxon>
        <taxon>Eptatretinae</taxon>
        <taxon>Eptatretus</taxon>
    </lineage>
</organism>
<protein>
    <submittedName>
        <fullName evidence="10">Eukaryotic translation elongation factor 1 gamma</fullName>
    </submittedName>
</protein>
<comment type="function">
    <text evidence="1">Probably plays a role in anchoring the complex to other cellular components.</text>
</comment>
<dbReference type="Pfam" id="PF02798">
    <property type="entry name" value="GST_N"/>
    <property type="match status" value="1"/>
</dbReference>
<evidence type="ECO:0000256" key="4">
    <source>
        <dbReference type="ARBA" id="ARBA00022917"/>
    </source>
</evidence>
<dbReference type="PROSITE" id="PS50040">
    <property type="entry name" value="EF1G_C"/>
    <property type="match status" value="1"/>
</dbReference>
<comment type="subunit">
    <text evidence="2">EF-1 is composed of four subunits: alpha, beta, delta, and gamma.</text>
</comment>
<keyword evidence="11" id="KW-1185">Reference proteome</keyword>
<dbReference type="InterPro" id="IPR050802">
    <property type="entry name" value="EF-GSTs"/>
</dbReference>
<feature type="domain" description="GST C-terminal" evidence="9">
    <location>
        <begin position="88"/>
        <end position="216"/>
    </location>
</feature>
<dbReference type="PROSITE" id="PS50404">
    <property type="entry name" value="GST_NTER"/>
    <property type="match status" value="1"/>
</dbReference>
<dbReference type="Gene3D" id="3.30.70.1010">
    <property type="entry name" value="Translation elongation factor EF1B, gamma chain, conserved domain"/>
    <property type="match status" value="1"/>
</dbReference>
<dbReference type="PROSITE" id="PS50405">
    <property type="entry name" value="GST_CTER"/>
    <property type="match status" value="1"/>
</dbReference>
<name>A0A8C4X0G6_EPTBU</name>
<dbReference type="InterPro" id="IPR040079">
    <property type="entry name" value="Glutathione_S-Trfase"/>
</dbReference>